<evidence type="ECO:0000313" key="2">
    <source>
        <dbReference type="EMBL" id="KPL51810.1"/>
    </source>
</evidence>
<gene>
    <name evidence="2" type="ORF">ABB55_05845</name>
</gene>
<sequence>MKHFGAVASACAWLCLIGAGAAQAQSGPATPSSPQPSSLQETYDDWLVVCRTLADRKRQCSMVQNQVDGKTKQRVLTLELAAGPDRTTLTAVLPFGLDLAAGIVLASDDGGLRQVLRFRTCLPIGCVVPAVLDAKAVASLKKARLLLLTTSMDNGQPMELKGSLKGFPAAYDRVLALSSGN</sequence>
<dbReference type="AlphaFoldDB" id="A0A0P6WB59"/>
<feature type="signal peptide" evidence="1">
    <location>
        <begin position="1"/>
        <end position="24"/>
    </location>
</feature>
<reference evidence="2 3" key="1">
    <citation type="submission" date="2015-09" db="EMBL/GenBank/DDBJ databases">
        <authorList>
            <person name="Jackson K.R."/>
            <person name="Lunt B.L."/>
            <person name="Fisher J.N.B."/>
            <person name="Gardner A.V."/>
            <person name="Bailey M.E."/>
            <person name="Deus L.M."/>
            <person name="Earl A.S."/>
            <person name="Gibby P.D."/>
            <person name="Hartmann K.A."/>
            <person name="Liu J.E."/>
            <person name="Manci A.M."/>
            <person name="Nielsen D.A."/>
            <person name="Solomon M.B."/>
            <person name="Breakwell D.P."/>
            <person name="Burnett S.H."/>
            <person name="Grose J.H."/>
        </authorList>
    </citation>
    <scope>NUCLEOTIDE SEQUENCE [LARGE SCALE GENOMIC DNA]</scope>
    <source>
        <strain evidence="2 3">16</strain>
    </source>
</reference>
<dbReference type="InterPro" id="IPR038696">
    <property type="entry name" value="IalB_sf"/>
</dbReference>
<dbReference type="RefSeq" id="WP_054357973.1">
    <property type="nucleotide sequence ID" value="NZ_LJYW01000001.1"/>
</dbReference>
<dbReference type="Proteomes" id="UP000048984">
    <property type="component" value="Unassembled WGS sequence"/>
</dbReference>
<accession>A0A0P6WB59</accession>
<comment type="caution">
    <text evidence="2">The sequence shown here is derived from an EMBL/GenBank/DDBJ whole genome shotgun (WGS) entry which is preliminary data.</text>
</comment>
<keyword evidence="3" id="KW-1185">Reference proteome</keyword>
<feature type="chain" id="PRO_5006132263" description="Invasion protein" evidence="1">
    <location>
        <begin position="25"/>
        <end position="181"/>
    </location>
</feature>
<reference evidence="2 3" key="2">
    <citation type="submission" date="2015-10" db="EMBL/GenBank/DDBJ databases">
        <title>Draft Genome Sequence of Prosthecomicrobium hirschii ATCC 27832.</title>
        <authorList>
            <person name="Daniel J."/>
            <person name="Givan S.A."/>
            <person name="Brun Y.V."/>
            <person name="Brown P.J."/>
        </authorList>
    </citation>
    <scope>NUCLEOTIDE SEQUENCE [LARGE SCALE GENOMIC DNA]</scope>
    <source>
        <strain evidence="2 3">16</strain>
    </source>
</reference>
<dbReference type="Pfam" id="PF06776">
    <property type="entry name" value="IalB"/>
    <property type="match status" value="1"/>
</dbReference>
<evidence type="ECO:0000256" key="1">
    <source>
        <dbReference type="SAM" id="SignalP"/>
    </source>
</evidence>
<dbReference type="EMBL" id="LJYW01000001">
    <property type="protein sequence ID" value="KPL51810.1"/>
    <property type="molecule type" value="Genomic_DNA"/>
</dbReference>
<evidence type="ECO:0000313" key="3">
    <source>
        <dbReference type="Proteomes" id="UP000048984"/>
    </source>
</evidence>
<dbReference type="InterPro" id="IPR010642">
    <property type="entry name" value="Invasion_prot_B"/>
</dbReference>
<name>A0A0P6WB59_9HYPH</name>
<keyword evidence="1" id="KW-0732">Signal</keyword>
<protein>
    <recommendedName>
        <fullName evidence="4">Invasion protein</fullName>
    </recommendedName>
</protein>
<organism evidence="2 3">
    <name type="scientific">Prosthecodimorpha hirschii</name>
    <dbReference type="NCBI Taxonomy" id="665126"/>
    <lineage>
        <taxon>Bacteria</taxon>
        <taxon>Pseudomonadati</taxon>
        <taxon>Pseudomonadota</taxon>
        <taxon>Alphaproteobacteria</taxon>
        <taxon>Hyphomicrobiales</taxon>
        <taxon>Ancalomicrobiaceae</taxon>
        <taxon>Prosthecodimorpha</taxon>
    </lineage>
</organism>
<dbReference type="Gene3D" id="2.60.40.1880">
    <property type="entry name" value="Invasion associated locus B (IalB) protein"/>
    <property type="match status" value="1"/>
</dbReference>
<proteinExistence type="predicted"/>
<evidence type="ECO:0008006" key="4">
    <source>
        <dbReference type="Google" id="ProtNLM"/>
    </source>
</evidence>
<dbReference type="STRING" id="665126.ABB55_05845"/>